<organism evidence="1 2">
    <name type="scientific">Ktedonospora formicarum</name>
    <dbReference type="NCBI Taxonomy" id="2778364"/>
    <lineage>
        <taxon>Bacteria</taxon>
        <taxon>Bacillati</taxon>
        <taxon>Chloroflexota</taxon>
        <taxon>Ktedonobacteria</taxon>
        <taxon>Ktedonobacterales</taxon>
        <taxon>Ktedonobacteraceae</taxon>
        <taxon>Ktedonospora</taxon>
    </lineage>
</organism>
<keyword evidence="2" id="KW-1185">Reference proteome</keyword>
<proteinExistence type="predicted"/>
<protein>
    <submittedName>
        <fullName evidence="1">Uncharacterized protein</fullName>
    </submittedName>
</protein>
<name>A0A8J3I6T4_9CHLR</name>
<reference evidence="1" key="1">
    <citation type="submission" date="2020-10" db="EMBL/GenBank/DDBJ databases">
        <title>Taxonomic study of unclassified bacteria belonging to the class Ktedonobacteria.</title>
        <authorList>
            <person name="Yabe S."/>
            <person name="Wang C.M."/>
            <person name="Zheng Y."/>
            <person name="Sakai Y."/>
            <person name="Cavaletti L."/>
            <person name="Monciardini P."/>
            <person name="Donadio S."/>
        </authorList>
    </citation>
    <scope>NUCLEOTIDE SEQUENCE</scope>
    <source>
        <strain evidence="1">SOSP1-1</strain>
    </source>
</reference>
<dbReference type="EMBL" id="BNJF01000008">
    <property type="protein sequence ID" value="GHO50624.1"/>
    <property type="molecule type" value="Genomic_DNA"/>
</dbReference>
<evidence type="ECO:0000313" key="2">
    <source>
        <dbReference type="Proteomes" id="UP000612362"/>
    </source>
</evidence>
<comment type="caution">
    <text evidence="1">The sequence shown here is derived from an EMBL/GenBank/DDBJ whole genome shotgun (WGS) entry which is preliminary data.</text>
</comment>
<dbReference type="Proteomes" id="UP000612362">
    <property type="component" value="Unassembled WGS sequence"/>
</dbReference>
<gene>
    <name evidence="1" type="ORF">KSX_87870</name>
</gene>
<sequence>MHIYEIRVQGQLDQHWSAWFDGLEISYDAHGNTMLRGPLVDEAALHGVLNKVRDLALPLLEVRREQADASRHI</sequence>
<dbReference type="AlphaFoldDB" id="A0A8J3I6T4"/>
<evidence type="ECO:0000313" key="1">
    <source>
        <dbReference type="EMBL" id="GHO50624.1"/>
    </source>
</evidence>
<accession>A0A8J3I6T4</accession>
<dbReference type="RefSeq" id="WP_220199597.1">
    <property type="nucleotide sequence ID" value="NZ_BNJF01000008.1"/>
</dbReference>